<dbReference type="RefSeq" id="WP_237824350.1">
    <property type="nucleotide sequence ID" value="NZ_JAKLTQ010000017.1"/>
</dbReference>
<sequence>MGGSPDGFWWREEGAEGLRVAFTGAEAGNLALNVGDDSAAVTGRRRRLEERMGVRPGALRFMNQVHSARVGTVEAGDAPIDGSEELDGLLCADAGVPLAVLVADCLPVLFAARAPGGGWITAAAHAGRRGLLGGILANTVAGLEAAGGTGLQAWIGPSICGRCYEVPAAMQAEACGQLPELAAETSWGTPALDLAAGAAAELGRLDVRVHRVAGCTREDPGLFSYRRDSGCGRFAGLVWTGQGAR</sequence>
<dbReference type="InterPro" id="IPR011324">
    <property type="entry name" value="Cytotoxic_necrot_fac-like_cat"/>
</dbReference>
<keyword evidence="7" id="KW-0862">Zinc</keyword>
<reference evidence="12" key="1">
    <citation type="submission" date="2022-01" db="EMBL/GenBank/DDBJ databases">
        <authorList>
            <person name="Jo J.-H."/>
            <person name="Im W.-T."/>
        </authorList>
    </citation>
    <scope>NUCLEOTIDE SEQUENCE</scope>
    <source>
        <strain evidence="12">I2-34</strain>
    </source>
</reference>
<keyword evidence="5" id="KW-0479">Metal-binding</keyword>
<dbReference type="CDD" id="cd16833">
    <property type="entry name" value="YfiH"/>
    <property type="match status" value="1"/>
</dbReference>
<dbReference type="PANTHER" id="PTHR30616">
    <property type="entry name" value="UNCHARACTERIZED PROTEIN YFIH"/>
    <property type="match status" value="1"/>
</dbReference>
<comment type="catalytic activity">
    <reaction evidence="1">
        <text>inosine + phosphate = alpha-D-ribose 1-phosphate + hypoxanthine</text>
        <dbReference type="Rhea" id="RHEA:27646"/>
        <dbReference type="ChEBI" id="CHEBI:17368"/>
        <dbReference type="ChEBI" id="CHEBI:17596"/>
        <dbReference type="ChEBI" id="CHEBI:43474"/>
        <dbReference type="ChEBI" id="CHEBI:57720"/>
        <dbReference type="EC" id="2.4.2.1"/>
    </reaction>
    <physiologicalReaction direction="left-to-right" evidence="1">
        <dbReference type="Rhea" id="RHEA:27647"/>
    </physiologicalReaction>
</comment>
<evidence type="ECO:0000313" key="13">
    <source>
        <dbReference type="Proteomes" id="UP001165368"/>
    </source>
</evidence>
<evidence type="ECO:0000256" key="4">
    <source>
        <dbReference type="ARBA" id="ARBA00022679"/>
    </source>
</evidence>
<dbReference type="Pfam" id="PF02578">
    <property type="entry name" value="Cu-oxidase_4"/>
    <property type="match status" value="1"/>
</dbReference>
<evidence type="ECO:0000256" key="2">
    <source>
        <dbReference type="ARBA" id="ARBA00003215"/>
    </source>
</evidence>
<comment type="catalytic activity">
    <reaction evidence="9">
        <text>adenosine + H2O + H(+) = inosine + NH4(+)</text>
        <dbReference type="Rhea" id="RHEA:24408"/>
        <dbReference type="ChEBI" id="CHEBI:15377"/>
        <dbReference type="ChEBI" id="CHEBI:15378"/>
        <dbReference type="ChEBI" id="CHEBI:16335"/>
        <dbReference type="ChEBI" id="CHEBI:17596"/>
        <dbReference type="ChEBI" id="CHEBI:28938"/>
        <dbReference type="EC" id="3.5.4.4"/>
    </reaction>
    <physiologicalReaction direction="left-to-right" evidence="9">
        <dbReference type="Rhea" id="RHEA:24409"/>
    </physiologicalReaction>
</comment>
<name>A0ABS9LBM8_9MICC</name>
<proteinExistence type="inferred from homology"/>
<evidence type="ECO:0000256" key="6">
    <source>
        <dbReference type="ARBA" id="ARBA00022801"/>
    </source>
</evidence>
<dbReference type="InterPro" id="IPR003730">
    <property type="entry name" value="Cu_polyphenol_OxRdtase"/>
</dbReference>
<evidence type="ECO:0000313" key="12">
    <source>
        <dbReference type="EMBL" id="MCG2623857.1"/>
    </source>
</evidence>
<comment type="caution">
    <text evidence="12">The sequence shown here is derived from an EMBL/GenBank/DDBJ whole genome shotgun (WGS) entry which is preliminary data.</text>
</comment>
<comment type="similarity">
    <text evidence="3">Belongs to the purine nucleoside phosphorylase YfiH/LACC1 family.</text>
</comment>
<evidence type="ECO:0000256" key="10">
    <source>
        <dbReference type="ARBA" id="ARBA00048968"/>
    </source>
</evidence>
<evidence type="ECO:0000256" key="5">
    <source>
        <dbReference type="ARBA" id="ARBA00022723"/>
    </source>
</evidence>
<dbReference type="PANTHER" id="PTHR30616:SF2">
    <property type="entry name" value="PURINE NUCLEOSIDE PHOSPHORYLASE LACC1"/>
    <property type="match status" value="1"/>
</dbReference>
<evidence type="ECO:0000256" key="9">
    <source>
        <dbReference type="ARBA" id="ARBA00047989"/>
    </source>
</evidence>
<dbReference type="SUPFAM" id="SSF64438">
    <property type="entry name" value="CNF1/YfiH-like putative cysteine hydrolases"/>
    <property type="match status" value="1"/>
</dbReference>
<comment type="catalytic activity">
    <reaction evidence="10">
        <text>adenosine + phosphate = alpha-D-ribose 1-phosphate + adenine</text>
        <dbReference type="Rhea" id="RHEA:27642"/>
        <dbReference type="ChEBI" id="CHEBI:16335"/>
        <dbReference type="ChEBI" id="CHEBI:16708"/>
        <dbReference type="ChEBI" id="CHEBI:43474"/>
        <dbReference type="ChEBI" id="CHEBI:57720"/>
        <dbReference type="EC" id="2.4.2.1"/>
    </reaction>
    <physiologicalReaction direction="left-to-right" evidence="10">
        <dbReference type="Rhea" id="RHEA:27643"/>
    </physiologicalReaction>
</comment>
<dbReference type="InterPro" id="IPR038371">
    <property type="entry name" value="Cu_polyphenol_OxRdtase_sf"/>
</dbReference>
<accession>A0ABS9LBM8</accession>
<dbReference type="Gene3D" id="3.60.140.10">
    <property type="entry name" value="CNF1/YfiH-like putative cysteine hydrolases"/>
    <property type="match status" value="1"/>
</dbReference>
<keyword evidence="4" id="KW-0808">Transferase</keyword>
<dbReference type="EMBL" id="JAKLTQ010000017">
    <property type="protein sequence ID" value="MCG2623857.1"/>
    <property type="molecule type" value="Genomic_DNA"/>
</dbReference>
<evidence type="ECO:0000256" key="3">
    <source>
        <dbReference type="ARBA" id="ARBA00007353"/>
    </source>
</evidence>
<evidence type="ECO:0000256" key="11">
    <source>
        <dbReference type="ARBA" id="ARBA00049893"/>
    </source>
</evidence>
<evidence type="ECO:0000256" key="7">
    <source>
        <dbReference type="ARBA" id="ARBA00022833"/>
    </source>
</evidence>
<keyword evidence="6" id="KW-0378">Hydrolase</keyword>
<evidence type="ECO:0000256" key="1">
    <source>
        <dbReference type="ARBA" id="ARBA00000553"/>
    </source>
</evidence>
<keyword evidence="8" id="KW-0186">Copper</keyword>
<comment type="catalytic activity">
    <reaction evidence="11">
        <text>S-methyl-5'-thioadenosine + phosphate = 5-(methylsulfanyl)-alpha-D-ribose 1-phosphate + adenine</text>
        <dbReference type="Rhea" id="RHEA:11852"/>
        <dbReference type="ChEBI" id="CHEBI:16708"/>
        <dbReference type="ChEBI" id="CHEBI:17509"/>
        <dbReference type="ChEBI" id="CHEBI:43474"/>
        <dbReference type="ChEBI" id="CHEBI:58533"/>
        <dbReference type="EC" id="2.4.2.28"/>
    </reaction>
    <physiologicalReaction direction="left-to-right" evidence="11">
        <dbReference type="Rhea" id="RHEA:11853"/>
    </physiologicalReaction>
</comment>
<comment type="function">
    <text evidence="2">Purine nucleoside enzyme that catalyzes the phosphorolysis of adenosine and inosine nucleosides, yielding D-ribose 1-phosphate and the respective free bases, adenine and hypoxanthine. Also catalyzes the phosphorolysis of S-methyl-5'-thioadenosine into adenine and S-methyl-5-thio-alpha-D-ribose 1-phosphate. Also has adenosine deaminase activity.</text>
</comment>
<dbReference type="Proteomes" id="UP001165368">
    <property type="component" value="Unassembled WGS sequence"/>
</dbReference>
<protein>
    <submittedName>
        <fullName evidence="12">Polyphenol oxidase family protein</fullName>
    </submittedName>
</protein>
<gene>
    <name evidence="12" type="ORF">LVY72_18340</name>
</gene>
<keyword evidence="13" id="KW-1185">Reference proteome</keyword>
<organism evidence="12 13">
    <name type="scientific">Arthrobacter hankyongi</name>
    <dbReference type="NCBI Taxonomy" id="2904801"/>
    <lineage>
        <taxon>Bacteria</taxon>
        <taxon>Bacillati</taxon>
        <taxon>Actinomycetota</taxon>
        <taxon>Actinomycetes</taxon>
        <taxon>Micrococcales</taxon>
        <taxon>Micrococcaceae</taxon>
        <taxon>Arthrobacter</taxon>
    </lineage>
</organism>
<evidence type="ECO:0000256" key="8">
    <source>
        <dbReference type="ARBA" id="ARBA00023008"/>
    </source>
</evidence>